<name>C5K4B1_PERM5</name>
<evidence type="ECO:0000313" key="2">
    <source>
        <dbReference type="Proteomes" id="UP000007800"/>
    </source>
</evidence>
<protein>
    <submittedName>
        <fullName evidence="1">Uncharacterized protein</fullName>
    </submittedName>
</protein>
<evidence type="ECO:0000313" key="1">
    <source>
        <dbReference type="EMBL" id="EER20682.1"/>
    </source>
</evidence>
<feature type="non-terminal residue" evidence="1">
    <location>
        <position position="54"/>
    </location>
</feature>
<proteinExistence type="predicted"/>
<accession>C5K4B1</accession>
<organism evidence="2">
    <name type="scientific">Perkinsus marinus (strain ATCC 50983 / TXsc)</name>
    <dbReference type="NCBI Taxonomy" id="423536"/>
    <lineage>
        <taxon>Eukaryota</taxon>
        <taxon>Sar</taxon>
        <taxon>Alveolata</taxon>
        <taxon>Perkinsozoa</taxon>
        <taxon>Perkinsea</taxon>
        <taxon>Perkinsida</taxon>
        <taxon>Perkinsidae</taxon>
        <taxon>Perkinsus</taxon>
    </lineage>
</organism>
<sequence length="54" mass="6408">MFWMWKKMCMDLEKQLGVRSRSNTVVMMDGRKHQCDIVWEKIGASKEAKTWKGS</sequence>
<dbReference type="EMBL" id="GG670448">
    <property type="protein sequence ID" value="EER20682.1"/>
    <property type="molecule type" value="Genomic_DNA"/>
</dbReference>
<dbReference type="InParanoid" id="C5K4B1"/>
<reference evidence="1 2" key="1">
    <citation type="submission" date="2008-07" db="EMBL/GenBank/DDBJ databases">
        <authorList>
            <person name="El-Sayed N."/>
            <person name="Caler E."/>
            <person name="Inman J."/>
            <person name="Amedeo P."/>
            <person name="Hass B."/>
            <person name="Wortman J."/>
        </authorList>
    </citation>
    <scope>NUCLEOTIDE SEQUENCE [LARGE SCALE GENOMIC DNA]</scope>
    <source>
        <strain evidence="2">ATCC 50983 / TXsc</strain>
    </source>
</reference>
<gene>
    <name evidence="1" type="ORF">Pmar_PMAR016018</name>
</gene>
<dbReference type="RefSeq" id="XP_002788886.1">
    <property type="nucleotide sequence ID" value="XM_002788840.1"/>
</dbReference>
<dbReference type="Proteomes" id="UP000007800">
    <property type="component" value="Unassembled WGS sequence"/>
</dbReference>
<dbReference type="GeneID" id="9051088"/>
<dbReference type="AlphaFoldDB" id="C5K4B1"/>
<keyword evidence="2" id="KW-1185">Reference proteome</keyword>